<comment type="caution">
    <text evidence="2">The sequence shown here is derived from an EMBL/GenBank/DDBJ whole genome shotgun (WGS) entry which is preliminary data.</text>
</comment>
<keyword evidence="3" id="KW-1185">Reference proteome</keyword>
<evidence type="ECO:0000313" key="3">
    <source>
        <dbReference type="Proteomes" id="UP000316706"/>
    </source>
</evidence>
<accession>A0A543I906</accession>
<dbReference type="OrthoDB" id="8421706at2"/>
<evidence type="ECO:0000313" key="2">
    <source>
        <dbReference type="EMBL" id="TQM67068.1"/>
    </source>
</evidence>
<reference evidence="2 3" key="1">
    <citation type="submission" date="2019-06" db="EMBL/GenBank/DDBJ databases">
        <title>Sequencing the genomes of 1000 actinobacteria strains.</title>
        <authorList>
            <person name="Klenk H.-P."/>
        </authorList>
    </citation>
    <scope>NUCLEOTIDE SEQUENCE [LARGE SCALE GENOMIC DNA]</scope>
    <source>
        <strain evidence="2 3">DSM 45043</strain>
    </source>
</reference>
<protein>
    <recommendedName>
        <fullName evidence="4">Arsenate reductase</fullName>
    </recommendedName>
</protein>
<dbReference type="RefSeq" id="WP_141966122.1">
    <property type="nucleotide sequence ID" value="NZ_VFPO01000001.1"/>
</dbReference>
<evidence type="ECO:0008006" key="4">
    <source>
        <dbReference type="Google" id="ProtNLM"/>
    </source>
</evidence>
<feature type="region of interest" description="Disordered" evidence="1">
    <location>
        <begin position="1"/>
        <end position="21"/>
    </location>
</feature>
<sequence>MEAGQARPGPDETGWAPQECTLPTTERPLRLAEFDALFGEAVTEVRPAGRGRVRLVLRAEPEVAGRAAELAARETGCCSFFTFTLTATGGALTLDASVADPHVEVLDALAARASETAAGSGRRP</sequence>
<name>A0A543I906_9ACTN</name>
<evidence type="ECO:0000256" key="1">
    <source>
        <dbReference type="SAM" id="MobiDB-lite"/>
    </source>
</evidence>
<organism evidence="2 3">
    <name type="scientific">Actinomadura hallensis</name>
    <dbReference type="NCBI Taxonomy" id="337895"/>
    <lineage>
        <taxon>Bacteria</taxon>
        <taxon>Bacillati</taxon>
        <taxon>Actinomycetota</taxon>
        <taxon>Actinomycetes</taxon>
        <taxon>Streptosporangiales</taxon>
        <taxon>Thermomonosporaceae</taxon>
        <taxon>Actinomadura</taxon>
    </lineage>
</organism>
<proteinExistence type="predicted"/>
<gene>
    <name evidence="2" type="ORF">FHX41_0665</name>
</gene>
<dbReference type="Proteomes" id="UP000316706">
    <property type="component" value="Unassembled WGS sequence"/>
</dbReference>
<dbReference type="AlphaFoldDB" id="A0A543I906"/>
<dbReference type="EMBL" id="VFPO01000001">
    <property type="protein sequence ID" value="TQM67068.1"/>
    <property type="molecule type" value="Genomic_DNA"/>
</dbReference>